<evidence type="ECO:0000256" key="3">
    <source>
        <dbReference type="RuleBase" id="RU361214"/>
    </source>
</evidence>
<organism evidence="6 7">
    <name type="scientific">Collybiopsis luxurians FD-317 M1</name>
    <dbReference type="NCBI Taxonomy" id="944289"/>
    <lineage>
        <taxon>Eukaryota</taxon>
        <taxon>Fungi</taxon>
        <taxon>Dikarya</taxon>
        <taxon>Basidiomycota</taxon>
        <taxon>Agaricomycotina</taxon>
        <taxon>Agaricomycetes</taxon>
        <taxon>Agaricomycetidae</taxon>
        <taxon>Agaricales</taxon>
        <taxon>Marasmiineae</taxon>
        <taxon>Omphalotaceae</taxon>
        <taxon>Collybiopsis</taxon>
        <taxon>Collybiopsis luxurians</taxon>
    </lineage>
</organism>
<name>A0A0D0CRA1_9AGAR</name>
<dbReference type="GO" id="GO:0034497">
    <property type="term" value="P:protein localization to phagophore assembly site"/>
    <property type="evidence" value="ECO:0007669"/>
    <property type="project" value="TreeGrafter"/>
</dbReference>
<feature type="compositionally biased region" description="Low complexity" evidence="4">
    <location>
        <begin position="885"/>
        <end position="894"/>
    </location>
</feature>
<feature type="region of interest" description="Disordered" evidence="4">
    <location>
        <begin position="268"/>
        <end position="321"/>
    </location>
</feature>
<reference evidence="6 7" key="1">
    <citation type="submission" date="2014-04" db="EMBL/GenBank/DDBJ databases">
        <title>Evolutionary Origins and Diversification of the Mycorrhizal Mutualists.</title>
        <authorList>
            <consortium name="DOE Joint Genome Institute"/>
            <consortium name="Mycorrhizal Genomics Consortium"/>
            <person name="Kohler A."/>
            <person name="Kuo A."/>
            <person name="Nagy L.G."/>
            <person name="Floudas D."/>
            <person name="Copeland A."/>
            <person name="Barry K.W."/>
            <person name="Cichocki N."/>
            <person name="Veneault-Fourrey C."/>
            <person name="LaButti K."/>
            <person name="Lindquist E.A."/>
            <person name="Lipzen A."/>
            <person name="Lundell T."/>
            <person name="Morin E."/>
            <person name="Murat C."/>
            <person name="Riley R."/>
            <person name="Ohm R."/>
            <person name="Sun H."/>
            <person name="Tunlid A."/>
            <person name="Henrissat B."/>
            <person name="Grigoriev I.V."/>
            <person name="Hibbett D.S."/>
            <person name="Martin F."/>
        </authorList>
    </citation>
    <scope>NUCLEOTIDE SEQUENCE [LARGE SCALE GENOMIC DNA]</scope>
    <source>
        <strain evidence="6 7">FD-317 M1</strain>
    </source>
</reference>
<feature type="region of interest" description="Disordered" evidence="4">
    <location>
        <begin position="526"/>
        <end position="566"/>
    </location>
</feature>
<feature type="domain" description="Autophagy-related protein 13 N-terminal" evidence="5">
    <location>
        <begin position="12"/>
        <end position="237"/>
    </location>
</feature>
<dbReference type="GO" id="GO:0034727">
    <property type="term" value="P:piecemeal microautophagy of the nucleus"/>
    <property type="evidence" value="ECO:0007669"/>
    <property type="project" value="TreeGrafter"/>
</dbReference>
<dbReference type="GO" id="GO:0000423">
    <property type="term" value="P:mitophagy"/>
    <property type="evidence" value="ECO:0007669"/>
    <property type="project" value="TreeGrafter"/>
</dbReference>
<feature type="compositionally biased region" description="Low complexity" evidence="4">
    <location>
        <begin position="797"/>
        <end position="831"/>
    </location>
</feature>
<feature type="region of interest" description="Disordered" evidence="4">
    <location>
        <begin position="595"/>
        <end position="668"/>
    </location>
</feature>
<dbReference type="EMBL" id="KN834787">
    <property type="protein sequence ID" value="KIK58073.1"/>
    <property type="molecule type" value="Genomic_DNA"/>
</dbReference>
<dbReference type="OrthoDB" id="70161at2759"/>
<evidence type="ECO:0000256" key="4">
    <source>
        <dbReference type="SAM" id="MobiDB-lite"/>
    </source>
</evidence>
<feature type="region of interest" description="Disordered" evidence="4">
    <location>
        <begin position="858"/>
        <end position="915"/>
    </location>
</feature>
<feature type="compositionally biased region" description="Pro residues" evidence="4">
    <location>
        <begin position="526"/>
        <end position="540"/>
    </location>
</feature>
<sequence>MSHDAQQKITFHFYTKLFYVVNDARTSAALETGKTDKWFNLETPDSELWTREGRDPYRSISDPRSLPPLEIQVLLTIPETLASNQVLVYIAPDSSRTPIESTYKYVLLERWVLELNTRDSSVPSSSSESDFEASSGSMALSTVYKHGIPMFRSLYSLLRVLPAWKLSKRFRTRRNGTGGLGIQVRVKGDPGSGVDRSTVMHFGSPLALPTSTHVFPPIQHPLGNLILTSTYLSSPNFRIDERESLLSSRFMSMDTGTKEMEFTPTLVKNQQRDSMLSSAGGSLGTRSSLPRSPPREIPRRTSPPPRSHTQSHSRAPSDADSIAERFIIPSRTASTSNPTPPLRQTSIGHPILPITRATTTSSPSSQPSPGLAARLRRESLGSTVAAAASDSYLPSTTGIGTSTSTQPLPFPSYVSSTPPIPGIPGTSAPTSTSASSSPISPMAVRRPGLNPINPFKSNTLTGVAASSAGSSRVSSALGTRLLPGSSPSRAGGIPESSLALGGTSSSNTGLGSLSSLSNLSNLPAPTAGPLPLGKPSPPPHVHSFAPSSLGAASAGTGTSASSGSVSNSAAATVGAAAATDEIAIPFRRKRYSSSFGHRYSSPARGGASVGSSVGGGGSQGGGSTEGGILVGSSRSGGSGSAGGGRESRRVSTITRPSSPLQDIPGLPQDDHDDISLFMQDIDTRKPLIGRSRIYAQAQQGEIEGGDAPITREDLLMGRARHRLSADAAFSSPSSLAAPVSTPPSPRRRSDAGVSPPSSPLRNVIPLADEDEDEGESSTNVHTMKPLAAIPPPPAPSQPSTTTTTATTTTAHRRSSSSSSLAKAALSSSPPTHSSPMLTTAPDVEARLKKMNDAFMASLQGLGSGSSTVRRHQRGGSRDNSYSTLRAPSSGSVAGSGRGADRSDNGSGAGTGDGEG</sequence>
<dbReference type="InterPro" id="IPR040182">
    <property type="entry name" value="ATG13"/>
</dbReference>
<feature type="compositionally biased region" description="Low complexity" evidence="4">
    <location>
        <begin position="600"/>
        <end position="611"/>
    </location>
</feature>
<dbReference type="Pfam" id="PF10033">
    <property type="entry name" value="ATG13"/>
    <property type="match status" value="1"/>
</dbReference>
<accession>A0A0D0CRA1</accession>
<evidence type="ECO:0000259" key="5">
    <source>
        <dbReference type="Pfam" id="PF10033"/>
    </source>
</evidence>
<keyword evidence="7" id="KW-1185">Reference proteome</keyword>
<evidence type="ECO:0000256" key="1">
    <source>
        <dbReference type="ARBA" id="ARBA00005246"/>
    </source>
</evidence>
<dbReference type="AlphaFoldDB" id="A0A0D0CRA1"/>
<evidence type="ECO:0000256" key="2">
    <source>
        <dbReference type="ARBA" id="ARBA00023006"/>
    </source>
</evidence>
<feature type="compositionally biased region" description="Low complexity" evidence="4">
    <location>
        <begin position="423"/>
        <end position="441"/>
    </location>
</feature>
<dbReference type="InterPro" id="IPR018731">
    <property type="entry name" value="Atg13_N"/>
</dbReference>
<feature type="region of interest" description="Disordered" evidence="4">
    <location>
        <begin position="469"/>
        <end position="504"/>
    </location>
</feature>
<feature type="compositionally biased region" description="Polar residues" evidence="4">
    <location>
        <begin position="331"/>
        <end position="347"/>
    </location>
</feature>
<evidence type="ECO:0000313" key="7">
    <source>
        <dbReference type="Proteomes" id="UP000053593"/>
    </source>
</evidence>
<dbReference type="GO" id="GO:0000407">
    <property type="term" value="C:phagophore assembly site"/>
    <property type="evidence" value="ECO:0007669"/>
    <property type="project" value="TreeGrafter"/>
</dbReference>
<dbReference type="Proteomes" id="UP000053593">
    <property type="component" value="Unassembled WGS sequence"/>
</dbReference>
<dbReference type="GO" id="GO:0005829">
    <property type="term" value="C:cytosol"/>
    <property type="evidence" value="ECO:0007669"/>
    <property type="project" value="TreeGrafter"/>
</dbReference>
<dbReference type="InterPro" id="IPR036570">
    <property type="entry name" value="HORMA_dom_sf"/>
</dbReference>
<evidence type="ECO:0000313" key="6">
    <source>
        <dbReference type="EMBL" id="KIK58073.1"/>
    </source>
</evidence>
<dbReference type="PANTHER" id="PTHR13430:SF4">
    <property type="entry name" value="AUTOPHAGY-RELATED PROTEIN 13"/>
    <property type="match status" value="1"/>
</dbReference>
<feature type="compositionally biased region" description="Gly residues" evidence="4">
    <location>
        <begin position="612"/>
        <end position="644"/>
    </location>
</feature>
<dbReference type="GO" id="GO:1990316">
    <property type="term" value="C:Atg1/ULK1 kinase complex"/>
    <property type="evidence" value="ECO:0007669"/>
    <property type="project" value="InterPro"/>
</dbReference>
<protein>
    <recommendedName>
        <fullName evidence="3">Autophagy-related protein 13</fullName>
    </recommendedName>
</protein>
<feature type="compositionally biased region" description="Low complexity" evidence="4">
    <location>
        <begin position="725"/>
        <end position="739"/>
    </location>
</feature>
<dbReference type="HOGENOM" id="CLU_303844_0_0_1"/>
<feature type="compositionally biased region" description="Gly residues" evidence="4">
    <location>
        <begin position="906"/>
        <end position="915"/>
    </location>
</feature>
<gene>
    <name evidence="6" type="ORF">GYMLUDRAFT_45621</name>
</gene>
<feature type="region of interest" description="Disordered" evidence="4">
    <location>
        <begin position="417"/>
        <end position="443"/>
    </location>
</feature>
<comment type="similarity">
    <text evidence="1 3">Belongs to the ATG13 family. Fungi subfamily.</text>
</comment>
<feature type="compositionally biased region" description="Polar residues" evidence="4">
    <location>
        <begin position="268"/>
        <end position="280"/>
    </location>
</feature>
<proteinExistence type="inferred from homology"/>
<dbReference type="Gene3D" id="3.30.900.10">
    <property type="entry name" value="HORMA domain"/>
    <property type="match status" value="1"/>
</dbReference>
<feature type="region of interest" description="Disordered" evidence="4">
    <location>
        <begin position="725"/>
        <end position="843"/>
    </location>
</feature>
<dbReference type="PANTHER" id="PTHR13430">
    <property type="match status" value="1"/>
</dbReference>
<feature type="region of interest" description="Disordered" evidence="4">
    <location>
        <begin position="329"/>
        <end position="348"/>
    </location>
</feature>
<keyword evidence="2 3" id="KW-0072">Autophagy</keyword>
<feature type="compositionally biased region" description="Low complexity" evidence="4">
    <location>
        <begin position="547"/>
        <end position="566"/>
    </location>
</feature>